<dbReference type="RefSeq" id="WP_264851332.1">
    <property type="nucleotide sequence ID" value="NZ_BRXR01000001.1"/>
</dbReference>
<protein>
    <submittedName>
        <fullName evidence="2">Spore coat protein CotJB</fullName>
    </submittedName>
</protein>
<organism evidence="2 3">
    <name type="scientific">Clostridium omnivorum</name>
    <dbReference type="NCBI Taxonomy" id="1604902"/>
    <lineage>
        <taxon>Bacteria</taxon>
        <taxon>Bacillati</taxon>
        <taxon>Bacillota</taxon>
        <taxon>Clostridia</taxon>
        <taxon>Eubacteriales</taxon>
        <taxon>Clostridiaceae</taxon>
        <taxon>Clostridium</taxon>
    </lineage>
</organism>
<sequence>MDSNKFELLEQITALDFMIEDLHLYLDTHPTDRNALAKHNSAVMQCKMLKEKYEKHYGPLVEGSCSAYPFQWINEPWPWEYEANFRIR</sequence>
<keyword evidence="2" id="KW-0167">Capsid protein</keyword>
<feature type="domain" description="Protein CotJB" evidence="1">
    <location>
        <begin position="7"/>
        <end position="80"/>
    </location>
</feature>
<keyword evidence="2" id="KW-0946">Virion</keyword>
<dbReference type="InterPro" id="IPR024207">
    <property type="entry name" value="CotJB_dom"/>
</dbReference>
<keyword evidence="3" id="KW-1185">Reference proteome</keyword>
<dbReference type="EMBL" id="BRXR01000001">
    <property type="protein sequence ID" value="GLC32020.1"/>
    <property type="molecule type" value="Genomic_DNA"/>
</dbReference>
<dbReference type="Proteomes" id="UP001208567">
    <property type="component" value="Unassembled WGS sequence"/>
</dbReference>
<evidence type="ECO:0000313" key="2">
    <source>
        <dbReference type="EMBL" id="GLC32020.1"/>
    </source>
</evidence>
<dbReference type="InterPro" id="IPR016571">
    <property type="entry name" value="Spore_coat_assembly_CotJB"/>
</dbReference>
<dbReference type="PIRSF" id="PIRSF010606">
    <property type="entry name" value="Spore_coat_CotJB"/>
    <property type="match status" value="1"/>
</dbReference>
<evidence type="ECO:0000259" key="1">
    <source>
        <dbReference type="Pfam" id="PF12652"/>
    </source>
</evidence>
<accession>A0ABQ5NAF0</accession>
<comment type="caution">
    <text evidence="2">The sequence shown here is derived from an EMBL/GenBank/DDBJ whole genome shotgun (WGS) entry which is preliminary data.</text>
</comment>
<proteinExistence type="predicted"/>
<reference evidence="2 3" key="1">
    <citation type="journal article" date="2024" name="Int. J. Syst. Evol. Microbiol.">
        <title>Clostridium omnivorum sp. nov., isolated from anoxic soil under the treatment of reductive soil disinfestation.</title>
        <authorList>
            <person name="Ueki A."/>
            <person name="Tonouchi A."/>
            <person name="Kaku N."/>
            <person name="Honma S."/>
            <person name="Ueki K."/>
        </authorList>
    </citation>
    <scope>NUCLEOTIDE SEQUENCE [LARGE SCALE GENOMIC DNA]</scope>
    <source>
        <strain evidence="2 3">E14</strain>
    </source>
</reference>
<name>A0ABQ5NAF0_9CLOT</name>
<evidence type="ECO:0000313" key="3">
    <source>
        <dbReference type="Proteomes" id="UP001208567"/>
    </source>
</evidence>
<gene>
    <name evidence="2" type="ORF">bsdE14_34300</name>
</gene>
<dbReference type="Pfam" id="PF12652">
    <property type="entry name" value="CotJB"/>
    <property type="match status" value="1"/>
</dbReference>